<accession>A0A6A1WSU1</accession>
<evidence type="ECO:0000256" key="2">
    <source>
        <dbReference type="SAM" id="Phobius"/>
    </source>
</evidence>
<feature type="region of interest" description="Disordered" evidence="1">
    <location>
        <begin position="1"/>
        <end position="23"/>
    </location>
</feature>
<name>A0A6A1WSU1_9ROSI</name>
<evidence type="ECO:0000313" key="4">
    <source>
        <dbReference type="EMBL" id="KAB1228245.1"/>
    </source>
</evidence>
<dbReference type="AlphaFoldDB" id="A0A6A1WSU1"/>
<keyword evidence="2" id="KW-0812">Transmembrane</keyword>
<comment type="caution">
    <text evidence="3">The sequence shown here is derived from an EMBL/GenBank/DDBJ whole genome shotgun (WGS) entry which is preliminary data.</text>
</comment>
<feature type="compositionally biased region" description="Polar residues" evidence="1">
    <location>
        <begin position="1"/>
        <end position="11"/>
    </location>
</feature>
<keyword evidence="2" id="KW-1133">Transmembrane helix</keyword>
<evidence type="ECO:0000313" key="5">
    <source>
        <dbReference type="Proteomes" id="UP000516437"/>
    </source>
</evidence>
<dbReference type="Proteomes" id="UP000516437">
    <property type="component" value="Unassembled WGS sequence"/>
</dbReference>
<reference evidence="3" key="1">
    <citation type="submission" date="2018-07" db="EMBL/GenBank/DDBJ databases">
        <authorList>
            <person name="Gao Z.-S."/>
            <person name="Jia H.-M."/>
            <person name="Jia H.-J."/>
            <person name="Cai Q.-L."/>
            <person name="Wang Y."/>
            <person name="Zhao H.-B."/>
        </authorList>
    </citation>
    <scope>NUCLEOTIDE SEQUENCE</scope>
    <source>
        <tissue evidence="3">Leaves</tissue>
    </source>
</reference>
<evidence type="ECO:0000256" key="1">
    <source>
        <dbReference type="SAM" id="MobiDB-lite"/>
    </source>
</evidence>
<evidence type="ECO:0000313" key="3">
    <source>
        <dbReference type="EMBL" id="KAB1228244.1"/>
    </source>
</evidence>
<gene>
    <name evidence="3" type="ORF">CJ030_MR7G001971</name>
    <name evidence="4" type="ORF">CJ030_MR7G001972</name>
</gene>
<keyword evidence="2" id="KW-0472">Membrane</keyword>
<organism evidence="3 5">
    <name type="scientific">Morella rubra</name>
    <name type="common">Chinese bayberry</name>
    <dbReference type="NCBI Taxonomy" id="262757"/>
    <lineage>
        <taxon>Eukaryota</taxon>
        <taxon>Viridiplantae</taxon>
        <taxon>Streptophyta</taxon>
        <taxon>Embryophyta</taxon>
        <taxon>Tracheophyta</taxon>
        <taxon>Spermatophyta</taxon>
        <taxon>Magnoliopsida</taxon>
        <taxon>eudicotyledons</taxon>
        <taxon>Gunneridae</taxon>
        <taxon>Pentapetalae</taxon>
        <taxon>rosids</taxon>
        <taxon>fabids</taxon>
        <taxon>Fagales</taxon>
        <taxon>Myricaceae</taxon>
        <taxon>Morella</taxon>
    </lineage>
</organism>
<feature type="compositionally biased region" description="Basic and acidic residues" evidence="1">
    <location>
        <begin position="13"/>
        <end position="23"/>
    </location>
</feature>
<protein>
    <submittedName>
        <fullName evidence="3">Uncharacterized protein</fullName>
    </submittedName>
</protein>
<dbReference type="EMBL" id="RXIC02000005">
    <property type="protein sequence ID" value="KAB1228244.1"/>
    <property type="molecule type" value="Genomic_DNA"/>
</dbReference>
<reference evidence="3 5" key="2">
    <citation type="journal article" date="2019" name="Plant Biotechnol. J.">
        <title>The red bayberry genome and genetic basis of sex determination.</title>
        <authorList>
            <person name="Jia H.M."/>
            <person name="Jia H.J."/>
            <person name="Cai Q.L."/>
            <person name="Wang Y."/>
            <person name="Zhao H.B."/>
            <person name="Yang W.F."/>
            <person name="Wang G.Y."/>
            <person name="Li Y.H."/>
            <person name="Zhan D.L."/>
            <person name="Shen Y.T."/>
            <person name="Niu Q.F."/>
            <person name="Chang L."/>
            <person name="Qiu J."/>
            <person name="Zhao L."/>
            <person name="Xie H.B."/>
            <person name="Fu W.Y."/>
            <person name="Jin J."/>
            <person name="Li X.W."/>
            <person name="Jiao Y."/>
            <person name="Zhou C.C."/>
            <person name="Tu T."/>
            <person name="Chai C.Y."/>
            <person name="Gao J.L."/>
            <person name="Fan L.J."/>
            <person name="van de Weg E."/>
            <person name="Wang J.Y."/>
            <person name="Gao Z.S."/>
        </authorList>
    </citation>
    <scope>NUCLEOTIDE SEQUENCE [LARGE SCALE GENOMIC DNA]</scope>
    <source>
        <tissue evidence="3">Leaves</tissue>
    </source>
</reference>
<sequence length="219" mass="24829">MESKQRIQILTNEKYKRGEKDKREKDKFKEYIELDMQNVVASAKEELELERKLVKKLKVKGGKEGKTPSAEEFPDSSPKRKKRKKKSLDQGLESEAAGDSGLGVSESLETCDAYISGEIPAKSPSRMKCASRPAVSCVAEAVLEEAPAKVPAGKRDGKYISHLRVRSGDKSEEYTKIRRHIRSMKFCAFMFNVLFMALHVVPNSYLISKFLIFNLFQVF</sequence>
<dbReference type="EMBL" id="RXIC02000005">
    <property type="protein sequence ID" value="KAB1228245.1"/>
    <property type="molecule type" value="Genomic_DNA"/>
</dbReference>
<feature type="region of interest" description="Disordered" evidence="1">
    <location>
        <begin position="58"/>
        <end position="103"/>
    </location>
</feature>
<keyword evidence="5" id="KW-1185">Reference proteome</keyword>
<feature type="transmembrane region" description="Helical" evidence="2">
    <location>
        <begin position="186"/>
        <end position="207"/>
    </location>
</feature>
<reference evidence="3" key="3">
    <citation type="submission" date="2019-09" db="EMBL/GenBank/DDBJ databases">
        <authorList>
            <person name="Gao Z."/>
        </authorList>
    </citation>
    <scope>NUCLEOTIDE SEQUENCE</scope>
    <source>
        <tissue evidence="3">Leaves</tissue>
    </source>
</reference>
<proteinExistence type="predicted"/>